<dbReference type="Pfam" id="PF00201">
    <property type="entry name" value="UDPGT"/>
    <property type="match status" value="1"/>
</dbReference>
<name>A0ABQ5HVP4_9ASTR</name>
<dbReference type="Gene3D" id="3.40.50.2000">
    <property type="entry name" value="Glycogen Phosphorylase B"/>
    <property type="match status" value="2"/>
</dbReference>
<comment type="caution">
    <text evidence="3">The sequence shown here is derived from an EMBL/GenBank/DDBJ whole genome shotgun (WGS) entry which is preliminary data.</text>
</comment>
<evidence type="ECO:0000313" key="3">
    <source>
        <dbReference type="EMBL" id="GJT91921.1"/>
    </source>
</evidence>
<dbReference type="EMBL" id="BQNB010020061">
    <property type="protein sequence ID" value="GJT91921.1"/>
    <property type="molecule type" value="Genomic_DNA"/>
</dbReference>
<dbReference type="CDD" id="cd03784">
    <property type="entry name" value="GT1_Gtf-like"/>
    <property type="match status" value="1"/>
</dbReference>
<dbReference type="SUPFAM" id="SSF53756">
    <property type="entry name" value="UDP-Glycosyltransferase/glycogen phosphorylase"/>
    <property type="match status" value="1"/>
</dbReference>
<comment type="similarity">
    <text evidence="1">Belongs to the UDP-glycosyltransferase family.</text>
</comment>
<dbReference type="InterPro" id="IPR002213">
    <property type="entry name" value="UDP_glucos_trans"/>
</dbReference>
<accession>A0ABQ5HVP4</accession>
<sequence length="239" mass="27004">MGSNKPGSSDRTGFFIRAVEADKAAHGILLHTCEELEPEYLRGYSKARDKKVWCIGPVSECNENNLDIAERGNKAAIEEHDCLKWLGEKEQESVLYVCLGSLASVSTQQAIELGLGLESTNRPFIWCIRNQTDELDKWFVEFEETVRDRGLIVHGWAPQVLILSHRAIGGFLTHCRWNSKLESICAGVPMVTWPFFADQFFNEIFIVEILKIGVRIGVEIPVPFGEEDMFDVLVKTEDV</sequence>
<gene>
    <name evidence="3" type="ORF">Tco_1080766</name>
</gene>
<keyword evidence="2" id="KW-0808">Transferase</keyword>
<evidence type="ECO:0000256" key="1">
    <source>
        <dbReference type="ARBA" id="ARBA00009995"/>
    </source>
</evidence>
<dbReference type="PANTHER" id="PTHR48047">
    <property type="entry name" value="GLYCOSYLTRANSFERASE"/>
    <property type="match status" value="1"/>
</dbReference>
<protein>
    <submittedName>
        <fullName evidence="3">UDP-glycosyltransferase 73E1-like protein</fullName>
    </submittedName>
</protein>
<dbReference type="PANTHER" id="PTHR48047:SF60">
    <property type="entry name" value="GLYCOSYLTRANSFERASE"/>
    <property type="match status" value="1"/>
</dbReference>
<evidence type="ECO:0000313" key="4">
    <source>
        <dbReference type="Proteomes" id="UP001151760"/>
    </source>
</evidence>
<evidence type="ECO:0000256" key="2">
    <source>
        <dbReference type="ARBA" id="ARBA00022679"/>
    </source>
</evidence>
<keyword evidence="4" id="KW-1185">Reference proteome</keyword>
<reference evidence="3" key="2">
    <citation type="submission" date="2022-01" db="EMBL/GenBank/DDBJ databases">
        <authorList>
            <person name="Yamashiro T."/>
            <person name="Shiraishi A."/>
            <person name="Satake H."/>
            <person name="Nakayama K."/>
        </authorList>
    </citation>
    <scope>NUCLEOTIDE SEQUENCE</scope>
</reference>
<reference evidence="3" key="1">
    <citation type="journal article" date="2022" name="Int. J. Mol. Sci.">
        <title>Draft Genome of Tanacetum Coccineum: Genomic Comparison of Closely Related Tanacetum-Family Plants.</title>
        <authorList>
            <person name="Yamashiro T."/>
            <person name="Shiraishi A."/>
            <person name="Nakayama K."/>
            <person name="Satake H."/>
        </authorList>
    </citation>
    <scope>NUCLEOTIDE SEQUENCE</scope>
</reference>
<proteinExistence type="inferred from homology"/>
<dbReference type="Proteomes" id="UP001151760">
    <property type="component" value="Unassembled WGS sequence"/>
</dbReference>
<organism evidence="3 4">
    <name type="scientific">Tanacetum coccineum</name>
    <dbReference type="NCBI Taxonomy" id="301880"/>
    <lineage>
        <taxon>Eukaryota</taxon>
        <taxon>Viridiplantae</taxon>
        <taxon>Streptophyta</taxon>
        <taxon>Embryophyta</taxon>
        <taxon>Tracheophyta</taxon>
        <taxon>Spermatophyta</taxon>
        <taxon>Magnoliopsida</taxon>
        <taxon>eudicotyledons</taxon>
        <taxon>Gunneridae</taxon>
        <taxon>Pentapetalae</taxon>
        <taxon>asterids</taxon>
        <taxon>campanulids</taxon>
        <taxon>Asterales</taxon>
        <taxon>Asteraceae</taxon>
        <taxon>Asteroideae</taxon>
        <taxon>Anthemideae</taxon>
        <taxon>Anthemidinae</taxon>
        <taxon>Tanacetum</taxon>
    </lineage>
</organism>